<dbReference type="Proteomes" id="UP000515150">
    <property type="component" value="Chromosome 6"/>
</dbReference>
<dbReference type="PANTHER" id="PTHR44329:SF297">
    <property type="entry name" value="RECEPTOR-INTERACTING SERINE_THREONINE-PROTEIN KINASE 3"/>
    <property type="match status" value="1"/>
</dbReference>
<name>A0A9W2XUQ5_BETSP</name>
<accession>A0A9W2XUQ5</accession>
<keyword evidence="1 5" id="KW-0723">Serine/threonine-protein kinase</keyword>
<keyword evidence="3 4" id="KW-0067">ATP-binding</keyword>
<feature type="binding site" evidence="4">
    <location>
        <position position="61"/>
    </location>
    <ligand>
        <name>ATP</name>
        <dbReference type="ChEBI" id="CHEBI:30616"/>
    </ligand>
</feature>
<dbReference type="PANTHER" id="PTHR44329">
    <property type="entry name" value="SERINE/THREONINE-PROTEIN KINASE TNNI3K-RELATED"/>
    <property type="match status" value="1"/>
</dbReference>
<evidence type="ECO:0000256" key="3">
    <source>
        <dbReference type="ARBA" id="ARBA00022840"/>
    </source>
</evidence>
<evidence type="ECO:0000259" key="6">
    <source>
        <dbReference type="PROSITE" id="PS50011"/>
    </source>
</evidence>
<dbReference type="OrthoDB" id="4062651at2759"/>
<evidence type="ECO:0000313" key="7">
    <source>
        <dbReference type="Proteomes" id="UP000515150"/>
    </source>
</evidence>
<dbReference type="GeneID" id="114857396"/>
<evidence type="ECO:0000313" key="8">
    <source>
        <dbReference type="RefSeq" id="XP_055365401.1"/>
    </source>
</evidence>
<dbReference type="Pfam" id="PF00069">
    <property type="entry name" value="Pkinase"/>
    <property type="match status" value="1"/>
</dbReference>
<dbReference type="PROSITE" id="PS00108">
    <property type="entry name" value="PROTEIN_KINASE_ST"/>
    <property type="match status" value="1"/>
</dbReference>
<dbReference type="GO" id="GO:0031349">
    <property type="term" value="P:positive regulation of defense response"/>
    <property type="evidence" value="ECO:0007669"/>
    <property type="project" value="UniProtKB-ARBA"/>
</dbReference>
<evidence type="ECO:0000256" key="5">
    <source>
        <dbReference type="RuleBase" id="RU000304"/>
    </source>
</evidence>
<dbReference type="Gene3D" id="1.10.510.10">
    <property type="entry name" value="Transferase(Phosphotransferase) domain 1"/>
    <property type="match status" value="1"/>
</dbReference>
<evidence type="ECO:0000256" key="2">
    <source>
        <dbReference type="ARBA" id="ARBA00022741"/>
    </source>
</evidence>
<keyword evidence="1 5" id="KW-0418">Kinase</keyword>
<dbReference type="GO" id="GO:0043123">
    <property type="term" value="P:positive regulation of canonical NF-kappaB signal transduction"/>
    <property type="evidence" value="ECO:0007669"/>
    <property type="project" value="UniProtKB-ARBA"/>
</dbReference>
<dbReference type="InterPro" id="IPR000719">
    <property type="entry name" value="Prot_kinase_dom"/>
</dbReference>
<dbReference type="Gene3D" id="1.10.533.10">
    <property type="entry name" value="Death Domain, Fas"/>
    <property type="match status" value="1"/>
</dbReference>
<comment type="similarity">
    <text evidence="5">Belongs to the protein kinase superfamily.</text>
</comment>
<dbReference type="InterPro" id="IPR001245">
    <property type="entry name" value="Ser-Thr/Tyr_kinase_cat_dom"/>
</dbReference>
<dbReference type="KEGG" id="bspl:114857396"/>
<dbReference type="GO" id="GO:0005524">
    <property type="term" value="F:ATP binding"/>
    <property type="evidence" value="ECO:0007669"/>
    <property type="project" value="UniProtKB-UniRule"/>
</dbReference>
<reference evidence="8" key="1">
    <citation type="submission" date="2025-08" db="UniProtKB">
        <authorList>
            <consortium name="RefSeq"/>
        </authorList>
    </citation>
    <scope>IDENTIFICATION</scope>
</reference>
<keyword evidence="7" id="KW-1185">Reference proteome</keyword>
<dbReference type="PROSITE" id="PS00107">
    <property type="entry name" value="PROTEIN_KINASE_ATP"/>
    <property type="match status" value="1"/>
</dbReference>
<proteinExistence type="inferred from homology"/>
<feature type="domain" description="Protein kinase" evidence="6">
    <location>
        <begin position="32"/>
        <end position="326"/>
    </location>
</feature>
<dbReference type="RefSeq" id="XP_055365401.1">
    <property type="nucleotide sequence ID" value="XM_055509426.1"/>
</dbReference>
<evidence type="ECO:0000256" key="1">
    <source>
        <dbReference type="ARBA" id="ARBA00022527"/>
    </source>
</evidence>
<protein>
    <submittedName>
        <fullName evidence="8">Receptor-interacting serine/threonine-protein kinase 3-like isoform X1</fullName>
    </submittedName>
</protein>
<dbReference type="GO" id="GO:0009893">
    <property type="term" value="P:positive regulation of metabolic process"/>
    <property type="evidence" value="ECO:0007669"/>
    <property type="project" value="UniProtKB-ARBA"/>
</dbReference>
<dbReference type="InterPro" id="IPR017441">
    <property type="entry name" value="Protein_kinase_ATP_BS"/>
</dbReference>
<dbReference type="InterPro" id="IPR008271">
    <property type="entry name" value="Ser/Thr_kinase_AS"/>
</dbReference>
<dbReference type="GO" id="GO:0004706">
    <property type="term" value="F:JUN kinase kinase kinase activity"/>
    <property type="evidence" value="ECO:0007669"/>
    <property type="project" value="TreeGrafter"/>
</dbReference>
<gene>
    <name evidence="8" type="primary">LOC114857396</name>
</gene>
<keyword evidence="2 4" id="KW-0547">Nucleotide-binding</keyword>
<organism evidence="7 8">
    <name type="scientific">Betta splendens</name>
    <name type="common">Siamese fighting fish</name>
    <dbReference type="NCBI Taxonomy" id="158456"/>
    <lineage>
        <taxon>Eukaryota</taxon>
        <taxon>Metazoa</taxon>
        <taxon>Chordata</taxon>
        <taxon>Craniata</taxon>
        <taxon>Vertebrata</taxon>
        <taxon>Euteleostomi</taxon>
        <taxon>Actinopterygii</taxon>
        <taxon>Neopterygii</taxon>
        <taxon>Teleostei</taxon>
        <taxon>Neoteleostei</taxon>
        <taxon>Acanthomorphata</taxon>
        <taxon>Anabantaria</taxon>
        <taxon>Anabantiformes</taxon>
        <taxon>Anabantoidei</taxon>
        <taxon>Osphronemidae</taxon>
        <taxon>Betta</taxon>
    </lineage>
</organism>
<dbReference type="AlphaFoldDB" id="A0A9W2XUQ5"/>
<dbReference type="SUPFAM" id="SSF56112">
    <property type="entry name" value="Protein kinase-like (PK-like)"/>
    <property type="match status" value="1"/>
</dbReference>
<sequence length="471" mass="53007">MVLDVRSRFAWSQQEMARQSRVTVCVGAESLEEPWERVGSGGFGCVYKARHKEWRIDVAIKLLDCDFGLWEEANNLDLASCEFVLRVYGLFQGRPPIRGIPEKQGIVMEFMRRGSVESLQKDLRGPPPWPLAFRLAHEVALGLNFLHSKNLVHSDLKPSNVLLNDDFHAKLADFGLSRVSASVLNNNGESTGQSGGTFKYMPPEAFELSYNFVRSFDIYRYCKYSDSCWKEGIKFNNINSRCVLISYGIFLWSVLTGKEPYEVAHNYSHVALRINDGDRPPLTAIDQSGPNDLGKLAELMTKCWVKEPTQRPSFRECLNVTEDVFLMHESGIPDAISDVLTRLKTPGVSPLTSEEPSSNNTVYLLTPENSETKQQNLVRRMSDADKAKFVDGKMAELVQRVPEVTAIVDQLGTMVHSETYSVIESKATSQDKMRTLYRRTLHSGGVKVKAAFYDILIKDYPDLVTSLGGEL</sequence>
<dbReference type="InterPro" id="IPR011029">
    <property type="entry name" value="DEATH-like_dom_sf"/>
</dbReference>
<evidence type="ECO:0000256" key="4">
    <source>
        <dbReference type="PROSITE-ProRule" id="PRU10141"/>
    </source>
</evidence>
<dbReference type="InterPro" id="IPR011009">
    <property type="entry name" value="Kinase-like_dom_sf"/>
</dbReference>
<keyword evidence="1 5" id="KW-0808">Transferase</keyword>
<dbReference type="SMART" id="SM00220">
    <property type="entry name" value="S_TKc"/>
    <property type="match status" value="1"/>
</dbReference>
<dbReference type="Pfam" id="PF07714">
    <property type="entry name" value="PK_Tyr_Ser-Thr"/>
    <property type="match status" value="1"/>
</dbReference>
<dbReference type="InterPro" id="IPR051681">
    <property type="entry name" value="Ser/Thr_Kinases-Pseudokinases"/>
</dbReference>
<dbReference type="PROSITE" id="PS50011">
    <property type="entry name" value="PROTEIN_KINASE_DOM"/>
    <property type="match status" value="1"/>
</dbReference>